<dbReference type="PANTHER" id="PTHR43773:SF1">
    <property type="entry name" value="MAGNESIUM TRANSPORTER MGTE"/>
    <property type="match status" value="1"/>
</dbReference>
<dbReference type="SMART" id="SM00116">
    <property type="entry name" value="CBS"/>
    <property type="match status" value="2"/>
</dbReference>
<dbReference type="InterPro" id="IPR046342">
    <property type="entry name" value="CBS_dom_sf"/>
</dbReference>
<comment type="function">
    <text evidence="9">Acts as a magnesium transporter.</text>
</comment>
<comment type="subcellular location">
    <subcellularLocation>
        <location evidence="9">Cell membrane</location>
        <topology evidence="9">Multi-pass membrane protein</topology>
    </subcellularLocation>
    <subcellularLocation>
        <location evidence="1">Membrane</location>
        <topology evidence="1">Multi-pass membrane protein</topology>
    </subcellularLocation>
</comment>
<dbReference type="Gene3D" id="1.10.357.20">
    <property type="entry name" value="SLC41 divalent cation transporters, integral membrane domain"/>
    <property type="match status" value="1"/>
</dbReference>
<keyword evidence="4 9" id="KW-0812">Transmembrane</keyword>
<dbReference type="Proteomes" id="UP000185746">
    <property type="component" value="Chromosome"/>
</dbReference>
<accession>A0A1D8JIC9</accession>
<feature type="domain" description="CBS" evidence="10">
    <location>
        <begin position="210"/>
        <end position="268"/>
    </location>
</feature>
<dbReference type="PANTHER" id="PTHR43773">
    <property type="entry name" value="MAGNESIUM TRANSPORTER MGTE"/>
    <property type="match status" value="1"/>
</dbReference>
<keyword evidence="6 9" id="KW-1133">Transmembrane helix</keyword>
<dbReference type="Pfam" id="PF01769">
    <property type="entry name" value="MgtE"/>
    <property type="match status" value="1"/>
</dbReference>
<keyword evidence="12" id="KW-1185">Reference proteome</keyword>
<proteinExistence type="inferred from homology"/>
<dbReference type="SUPFAM" id="SSF158791">
    <property type="entry name" value="MgtE N-terminal domain-like"/>
    <property type="match status" value="1"/>
</dbReference>
<dbReference type="GO" id="GO:0005886">
    <property type="term" value="C:plasma membrane"/>
    <property type="evidence" value="ECO:0007669"/>
    <property type="project" value="UniProtKB-SubCell"/>
</dbReference>
<feature type="transmembrane region" description="Helical" evidence="9">
    <location>
        <begin position="318"/>
        <end position="345"/>
    </location>
</feature>
<keyword evidence="9" id="KW-0479">Metal-binding</keyword>
<dbReference type="Gene3D" id="3.10.580.10">
    <property type="entry name" value="CBS-domain"/>
    <property type="match status" value="1"/>
</dbReference>
<evidence type="ECO:0000256" key="7">
    <source>
        <dbReference type="ARBA" id="ARBA00023136"/>
    </source>
</evidence>
<dbReference type="SMART" id="SM00924">
    <property type="entry name" value="MgtE_N"/>
    <property type="match status" value="1"/>
</dbReference>
<feature type="domain" description="CBS" evidence="10">
    <location>
        <begin position="146"/>
        <end position="209"/>
    </location>
</feature>
<dbReference type="GO" id="GO:0015095">
    <property type="term" value="F:magnesium ion transmembrane transporter activity"/>
    <property type="evidence" value="ECO:0007669"/>
    <property type="project" value="UniProtKB-UniRule"/>
</dbReference>
<evidence type="ECO:0000256" key="4">
    <source>
        <dbReference type="ARBA" id="ARBA00022692"/>
    </source>
</evidence>
<keyword evidence="5 9" id="KW-0460">Magnesium</keyword>
<dbReference type="Pfam" id="PF00571">
    <property type="entry name" value="CBS"/>
    <property type="match status" value="2"/>
</dbReference>
<dbReference type="InterPro" id="IPR006669">
    <property type="entry name" value="MgtE_transporter"/>
</dbReference>
<dbReference type="EMBL" id="CP017560">
    <property type="protein sequence ID" value="AOV08443.1"/>
    <property type="molecule type" value="Genomic_DNA"/>
</dbReference>
<feature type="transmembrane region" description="Helical" evidence="9">
    <location>
        <begin position="292"/>
        <end position="312"/>
    </location>
</feature>
<dbReference type="Pfam" id="PF03448">
    <property type="entry name" value="MgtE_N"/>
    <property type="match status" value="1"/>
</dbReference>
<comment type="similarity">
    <text evidence="2 9">Belongs to the SLC41A transporter family.</text>
</comment>
<evidence type="ECO:0000256" key="1">
    <source>
        <dbReference type="ARBA" id="ARBA00004141"/>
    </source>
</evidence>
<dbReference type="KEGG" id="surl:BI350_13465"/>
<dbReference type="Gene3D" id="1.25.60.10">
    <property type="entry name" value="MgtE N-terminal domain-like"/>
    <property type="match status" value="1"/>
</dbReference>
<keyword evidence="7 9" id="KW-0472">Membrane</keyword>
<dbReference type="InterPro" id="IPR038076">
    <property type="entry name" value="MgtE_N_sf"/>
</dbReference>
<evidence type="ECO:0000256" key="5">
    <source>
        <dbReference type="ARBA" id="ARBA00022842"/>
    </source>
</evidence>
<dbReference type="GO" id="GO:0046872">
    <property type="term" value="F:metal ion binding"/>
    <property type="evidence" value="ECO:0007669"/>
    <property type="project" value="UniProtKB-KW"/>
</dbReference>
<sequence length="457" mass="51021">MTERNPTNEEVIYDEESLIKSLETNDIMHFREYFLQLHPYDRATLYKKVEPEQRKKMYYYLSPKELAEIFELSEIDDNDYNVFLKEMDATYAAEMFANMFVDNAVDVLNELEKSQVVSYLTLMDKESATEIKALLHYEEFTAGSIMTTEYVVIPQDSTVRSAMTILRNAAPEAETIYYVFVVDDDERLTGVVSLRDLIIAHEDTFIHSIMNERVVSVLVSEDQEEVARTIKDYNFLAVPVVDFQQHMLGIITVDDIIDVLEEEASDDYSKLAAVADMTTFDKNSLSAAKKRLPWLLILLVLGMLTANLIGAFEETIAQVALLAAFIPLIAGTAGNSGTQALAVAVRGIATRDIEDESKFKLLLREAGTGLLTGLICAIFVIGLIFVWKQELLLGLLVGAAIFVSIFVATLSGSFIPLFMHKMKIDPAVASGPFITTLNDLVSTLIYLGLATTFISGL</sequence>
<reference evidence="11 12" key="1">
    <citation type="submission" date="2016-09" db="EMBL/GenBank/DDBJ databases">
        <title>Complete genome sequence of the Lysinibacillus sphaericus LMG 22257, a specie of Bacillus with ureolytic activity that can effectively biodeposit calcium carbonate.</title>
        <authorList>
            <person name="Yan W."/>
        </authorList>
    </citation>
    <scope>NUCLEOTIDE SEQUENCE [LARGE SCALE GENOMIC DNA]</scope>
    <source>
        <strain evidence="11 12">LMG 22257</strain>
    </source>
</reference>
<keyword evidence="8" id="KW-0129">CBS domain</keyword>
<evidence type="ECO:0000256" key="9">
    <source>
        <dbReference type="RuleBase" id="RU362011"/>
    </source>
</evidence>
<evidence type="ECO:0000256" key="8">
    <source>
        <dbReference type="PROSITE-ProRule" id="PRU00703"/>
    </source>
</evidence>
<evidence type="ECO:0000256" key="3">
    <source>
        <dbReference type="ARBA" id="ARBA00022448"/>
    </source>
</evidence>
<dbReference type="AlphaFoldDB" id="A0A1D8JIC9"/>
<dbReference type="InterPro" id="IPR000644">
    <property type="entry name" value="CBS_dom"/>
</dbReference>
<dbReference type="PROSITE" id="PS51371">
    <property type="entry name" value="CBS"/>
    <property type="match status" value="2"/>
</dbReference>
<organism evidence="11 12">
    <name type="scientific">Sporosarcina ureilytica</name>
    <dbReference type="NCBI Taxonomy" id="298596"/>
    <lineage>
        <taxon>Bacteria</taxon>
        <taxon>Bacillati</taxon>
        <taxon>Bacillota</taxon>
        <taxon>Bacilli</taxon>
        <taxon>Bacillales</taxon>
        <taxon>Caryophanaceae</taxon>
        <taxon>Sporosarcina</taxon>
    </lineage>
</organism>
<name>A0A1D8JIC9_9BACL</name>
<feature type="transmembrane region" description="Helical" evidence="9">
    <location>
        <begin position="393"/>
        <end position="419"/>
    </location>
</feature>
<dbReference type="NCBIfam" id="TIGR00400">
    <property type="entry name" value="mgtE"/>
    <property type="match status" value="1"/>
</dbReference>
<comment type="subunit">
    <text evidence="9">Homodimer.</text>
</comment>
<evidence type="ECO:0000259" key="10">
    <source>
        <dbReference type="PROSITE" id="PS51371"/>
    </source>
</evidence>
<dbReference type="RefSeq" id="WP_075528606.1">
    <property type="nucleotide sequence ID" value="NZ_CP017560.1"/>
</dbReference>
<feature type="transmembrane region" description="Helical" evidence="9">
    <location>
        <begin position="366"/>
        <end position="387"/>
    </location>
</feature>
<dbReference type="InterPro" id="IPR006667">
    <property type="entry name" value="SLC41_membr_dom"/>
</dbReference>
<gene>
    <name evidence="11" type="ORF">BI350_13465</name>
</gene>
<protein>
    <recommendedName>
        <fullName evidence="9">Magnesium transporter MgtE</fullName>
    </recommendedName>
</protein>
<feature type="transmembrane region" description="Helical" evidence="9">
    <location>
        <begin position="431"/>
        <end position="454"/>
    </location>
</feature>
<dbReference type="SUPFAM" id="SSF54631">
    <property type="entry name" value="CBS-domain pair"/>
    <property type="match status" value="1"/>
</dbReference>
<evidence type="ECO:0000256" key="2">
    <source>
        <dbReference type="ARBA" id="ARBA00009749"/>
    </source>
</evidence>
<evidence type="ECO:0000256" key="6">
    <source>
        <dbReference type="ARBA" id="ARBA00022989"/>
    </source>
</evidence>
<keyword evidence="9" id="KW-1003">Cell membrane</keyword>
<keyword evidence="3 9" id="KW-0813">Transport</keyword>
<evidence type="ECO:0000313" key="12">
    <source>
        <dbReference type="Proteomes" id="UP000185746"/>
    </source>
</evidence>
<evidence type="ECO:0000313" key="11">
    <source>
        <dbReference type="EMBL" id="AOV08443.1"/>
    </source>
</evidence>
<dbReference type="InterPro" id="IPR006668">
    <property type="entry name" value="Mg_transptr_MgtE_intracell_dom"/>
</dbReference>
<dbReference type="CDD" id="cd04606">
    <property type="entry name" value="CBS_pair_Mg_transporter"/>
    <property type="match status" value="1"/>
</dbReference>
<dbReference type="InterPro" id="IPR036739">
    <property type="entry name" value="SLC41_membr_dom_sf"/>
</dbReference>
<dbReference type="SUPFAM" id="SSF161093">
    <property type="entry name" value="MgtE membrane domain-like"/>
    <property type="match status" value="1"/>
</dbReference>